<keyword evidence="2" id="KW-1185">Reference proteome</keyword>
<gene>
    <name evidence="1" type="ORF">NEOLEDRAFT_1172586</name>
</gene>
<protein>
    <submittedName>
        <fullName evidence="1">Uncharacterized protein</fullName>
    </submittedName>
</protein>
<accession>A0A165NZ16</accession>
<dbReference type="AlphaFoldDB" id="A0A165NZ16"/>
<proteinExistence type="predicted"/>
<organism evidence="1 2">
    <name type="scientific">Neolentinus lepideus HHB14362 ss-1</name>
    <dbReference type="NCBI Taxonomy" id="1314782"/>
    <lineage>
        <taxon>Eukaryota</taxon>
        <taxon>Fungi</taxon>
        <taxon>Dikarya</taxon>
        <taxon>Basidiomycota</taxon>
        <taxon>Agaricomycotina</taxon>
        <taxon>Agaricomycetes</taxon>
        <taxon>Gloeophyllales</taxon>
        <taxon>Gloeophyllaceae</taxon>
        <taxon>Neolentinus</taxon>
    </lineage>
</organism>
<sequence>MSFQPALLRETMSNCITAKFNLPGLQLTIIENELKHAKDPGVGPGILGNLEPLLNTVREGSTNSAVDLLQLKGLLASMVRHLEQRPAVKSQPRDYAARDGQVATRRPAHATQDGGQAVVISLADTARFSPSLETVHVARKILLRIENYYADAVGCKLL</sequence>
<dbReference type="EMBL" id="KV425622">
    <property type="protein sequence ID" value="KZT20308.1"/>
    <property type="molecule type" value="Genomic_DNA"/>
</dbReference>
<evidence type="ECO:0000313" key="2">
    <source>
        <dbReference type="Proteomes" id="UP000076761"/>
    </source>
</evidence>
<reference evidence="1 2" key="1">
    <citation type="journal article" date="2016" name="Mol. Biol. Evol.">
        <title>Comparative Genomics of Early-Diverging Mushroom-Forming Fungi Provides Insights into the Origins of Lignocellulose Decay Capabilities.</title>
        <authorList>
            <person name="Nagy L.G."/>
            <person name="Riley R."/>
            <person name="Tritt A."/>
            <person name="Adam C."/>
            <person name="Daum C."/>
            <person name="Floudas D."/>
            <person name="Sun H."/>
            <person name="Yadav J.S."/>
            <person name="Pangilinan J."/>
            <person name="Larsson K.H."/>
            <person name="Matsuura K."/>
            <person name="Barry K."/>
            <person name="Labutti K."/>
            <person name="Kuo R."/>
            <person name="Ohm R.A."/>
            <person name="Bhattacharya S.S."/>
            <person name="Shirouzu T."/>
            <person name="Yoshinaga Y."/>
            <person name="Martin F.M."/>
            <person name="Grigoriev I.V."/>
            <person name="Hibbett D.S."/>
        </authorList>
    </citation>
    <scope>NUCLEOTIDE SEQUENCE [LARGE SCALE GENOMIC DNA]</scope>
    <source>
        <strain evidence="1 2">HHB14362 ss-1</strain>
    </source>
</reference>
<evidence type="ECO:0000313" key="1">
    <source>
        <dbReference type="EMBL" id="KZT20308.1"/>
    </source>
</evidence>
<dbReference type="InParanoid" id="A0A165NZ16"/>
<name>A0A165NZ16_9AGAM</name>
<dbReference type="Proteomes" id="UP000076761">
    <property type="component" value="Unassembled WGS sequence"/>
</dbReference>